<feature type="non-terminal residue" evidence="3">
    <location>
        <position position="1"/>
    </location>
</feature>
<accession>A0ABD0JV21</accession>
<reference evidence="3 4" key="1">
    <citation type="journal article" date="2023" name="Sci. Data">
        <title>Genome assembly of the Korean intertidal mud-creeper Batillaria attramentaria.</title>
        <authorList>
            <person name="Patra A.K."/>
            <person name="Ho P.T."/>
            <person name="Jun S."/>
            <person name="Lee S.J."/>
            <person name="Kim Y."/>
            <person name="Won Y.J."/>
        </authorList>
    </citation>
    <scope>NUCLEOTIDE SEQUENCE [LARGE SCALE GENOMIC DNA]</scope>
    <source>
        <strain evidence="3">Wonlab-2016</strain>
    </source>
</reference>
<gene>
    <name evidence="3" type="ORF">BaRGS_00029791</name>
</gene>
<comment type="caution">
    <text evidence="3">The sequence shown here is derived from an EMBL/GenBank/DDBJ whole genome shotgun (WGS) entry which is preliminary data.</text>
</comment>
<evidence type="ECO:0000313" key="3">
    <source>
        <dbReference type="EMBL" id="KAK7478924.1"/>
    </source>
</evidence>
<dbReference type="Proteomes" id="UP001519460">
    <property type="component" value="Unassembled WGS sequence"/>
</dbReference>
<keyword evidence="2" id="KW-0472">Membrane</keyword>
<organism evidence="3 4">
    <name type="scientific">Batillaria attramentaria</name>
    <dbReference type="NCBI Taxonomy" id="370345"/>
    <lineage>
        <taxon>Eukaryota</taxon>
        <taxon>Metazoa</taxon>
        <taxon>Spiralia</taxon>
        <taxon>Lophotrochozoa</taxon>
        <taxon>Mollusca</taxon>
        <taxon>Gastropoda</taxon>
        <taxon>Caenogastropoda</taxon>
        <taxon>Sorbeoconcha</taxon>
        <taxon>Cerithioidea</taxon>
        <taxon>Batillariidae</taxon>
        <taxon>Batillaria</taxon>
    </lineage>
</organism>
<feature type="transmembrane region" description="Helical" evidence="2">
    <location>
        <begin position="6"/>
        <end position="26"/>
    </location>
</feature>
<evidence type="ECO:0000256" key="2">
    <source>
        <dbReference type="SAM" id="Phobius"/>
    </source>
</evidence>
<protein>
    <submittedName>
        <fullName evidence="3">Uncharacterized protein</fullName>
    </submittedName>
</protein>
<keyword evidence="2" id="KW-0812">Transmembrane</keyword>
<dbReference type="EMBL" id="JACVVK020000314">
    <property type="protein sequence ID" value="KAK7478924.1"/>
    <property type="molecule type" value="Genomic_DNA"/>
</dbReference>
<name>A0ABD0JV21_9CAEN</name>
<keyword evidence="2" id="KW-1133">Transmembrane helix</keyword>
<proteinExistence type="predicted"/>
<evidence type="ECO:0000256" key="1">
    <source>
        <dbReference type="SAM" id="MobiDB-lite"/>
    </source>
</evidence>
<feature type="region of interest" description="Disordered" evidence="1">
    <location>
        <begin position="89"/>
        <end position="113"/>
    </location>
</feature>
<dbReference type="AlphaFoldDB" id="A0ABD0JV21"/>
<keyword evidence="4" id="KW-1185">Reference proteome</keyword>
<evidence type="ECO:0000313" key="4">
    <source>
        <dbReference type="Proteomes" id="UP001519460"/>
    </source>
</evidence>
<sequence length="220" mass="24760">TSVVNFVFPNIILFSGIFPLLLAPLLRQWFHQVYLEVDLSTGHVDGEELPGLTWLVRPSPPRGPRHRRTRRSTAIGDRKCEMQGVLKFTFTPPPAPTRRPSSRPGDGSVQENDCEVQGYGTTFAVYGSDKHPNVRQKLLHSEGNFLVDKLTLVVSDQTILWNNHRGKADNIKHFSLFALSGQSDSQGDVNYDVFLALNRVIDGSYRSGQGLCRMQARWLE</sequence>